<evidence type="ECO:0000256" key="2">
    <source>
        <dbReference type="ARBA" id="ARBA00022679"/>
    </source>
</evidence>
<feature type="domain" description="DNA-directed DNA polymerase family B multifunctional" evidence="6">
    <location>
        <begin position="553"/>
        <end position="635"/>
    </location>
</feature>
<keyword evidence="5" id="KW-0238">DNA-binding</keyword>
<dbReference type="GO" id="GO:0003697">
    <property type="term" value="F:single-stranded DNA binding"/>
    <property type="evidence" value="ECO:0007669"/>
    <property type="project" value="TreeGrafter"/>
</dbReference>
<keyword evidence="2 5" id="KW-0808">Transferase</keyword>
<evidence type="ECO:0000256" key="5">
    <source>
        <dbReference type="RuleBase" id="RU000442"/>
    </source>
</evidence>
<evidence type="ECO:0000313" key="7">
    <source>
        <dbReference type="EMBL" id="ELP86600.1"/>
    </source>
</evidence>
<reference evidence="7 8" key="1">
    <citation type="submission" date="2012-10" db="EMBL/GenBank/DDBJ databases">
        <authorList>
            <person name="Zafar N."/>
            <person name="Inman J."/>
            <person name="Hall N."/>
            <person name="Lorenzi H."/>
            <person name="Caler E."/>
        </authorList>
    </citation>
    <scope>NUCLEOTIDE SEQUENCE [LARGE SCALE GENOMIC DNA]</scope>
    <source>
        <strain evidence="7 8">IP1</strain>
    </source>
</reference>
<dbReference type="PANTHER" id="PTHR45861">
    <property type="entry name" value="DNA POLYMERASE ALPHA CATALYTIC SUBUNIT"/>
    <property type="match status" value="1"/>
</dbReference>
<dbReference type="InterPro" id="IPR023211">
    <property type="entry name" value="DNA_pol_palm_dom_sf"/>
</dbReference>
<sequence length="1126" mass="129085">MSRKRNESIDDALNQYEKAREGKLDMMELESAKVQADGYADVDDEDIADIKKRKKTTKEIDEEEGDQRVQTKLVIEEVLKPQASTTLVKEEAVEHKVEKIVKLVDPKSGKEVKPKVIVGTKVNKVNKEFYYFDIMPVPESVGSLFLVGKVLEGSVYKSACLIIKGIPKILFFEPKPDNKAEDVVGEINDIITKQKKMRNAKMKIETKEMIINPEDNGEDKEKMMKKIIRGVSVEFVNRNESVAERGKTYKAIHQKTLTSEEILLSLYSIKGPSWISIKNAEEVGNELLKKSWACKEYILNLEDKTCELKTLEQKAFDPPMNVCSLSAVSVLATSAKQPQMVSIDIIKNVNITQPMKTWKEEIQTFYISQKNAKCAGKFFLTSEEVVKQIGDIFQIYDIDIVISHDFITHVLPFFDVINRSSKIVEFSTLGRLKRTKTGVNFSKKDLKEKNFSGRNFMSGRLLVDTYVLSKEYLRGEKVNDLDVLVSNYLKKERKETVDLTLSSAELFDFMNTPEGLEHMRKYQEENVKFQMELANKMNVIAMTKVLTNLAGNIWSHTLNGQRAERVEYLLLHEFMKRRSEFVIPDKRYLEGQQHKKYAGGLVLEPVKQFYNDPVLLIDFKSLYPSIIMEFAVCFTNNTIGDKSGKCVLPEIISKLVKKRRALVAEMEKLGSNEENKKAQMNTEQLSVKVMTNSIYGCLGFKGGRFYCQKIAEWITKKGRQILTATYEQVQESGYSVVYGDTDSLMVKPETRSLKETYKVGEELCKLINNKYTSLEIEIDAVFSKLLLLKKKRYAAIMVNENGETKRELKGLDVVRREWCLFSKEIGNYCINLILKDEGKEKTLHDLENYFKKIASDLRGGKVDIAKLVIVKGLSKDPKEYAQKTIEHVSAALKSTKEYKAGDQVKFVIRQNLENENVGVVERALPLDQIEKFEHFQIDYEYYLENQIFAPVSRIFEVFSGMNNKIREWIGLRQIQSLLVKASGERGGGVELECLKCKEKFLWEGYKEKDMKCHCEKCKNVFESTELVVICKAAMDAVFSEYLDQTVKCTECGKIVKKSEMNGEGFECCGEFYEFAKNKTDVMKILTDFYVVTSYKLNGMKEDSDIAAVHRTVETMLDKPFLQRGYN</sequence>
<dbReference type="NCBIfam" id="TIGR00592">
    <property type="entry name" value="pol2"/>
    <property type="match status" value="1"/>
</dbReference>
<dbReference type="GO" id="GO:0003688">
    <property type="term" value="F:DNA replication origin binding"/>
    <property type="evidence" value="ECO:0007669"/>
    <property type="project" value="TreeGrafter"/>
</dbReference>
<dbReference type="GO" id="GO:0003887">
    <property type="term" value="F:DNA-directed DNA polymerase activity"/>
    <property type="evidence" value="ECO:0007669"/>
    <property type="project" value="UniProtKB-KW"/>
</dbReference>
<dbReference type="KEGG" id="eiv:EIN_162440"/>
<dbReference type="RefSeq" id="XP_004185946.1">
    <property type="nucleotide sequence ID" value="XM_004185898.1"/>
</dbReference>
<dbReference type="Proteomes" id="UP000014680">
    <property type="component" value="Unassembled WGS sequence"/>
</dbReference>
<dbReference type="InterPro" id="IPR042087">
    <property type="entry name" value="DNA_pol_B_thumb"/>
</dbReference>
<dbReference type="SUPFAM" id="SSF56672">
    <property type="entry name" value="DNA/RNA polymerases"/>
    <property type="match status" value="1"/>
</dbReference>
<dbReference type="InterPro" id="IPR006134">
    <property type="entry name" value="DNA-dir_DNA_pol_B_multi_dom"/>
</dbReference>
<dbReference type="GO" id="GO:0006273">
    <property type="term" value="P:lagging strand elongation"/>
    <property type="evidence" value="ECO:0007669"/>
    <property type="project" value="TreeGrafter"/>
</dbReference>
<name>A0A0A1U4H2_ENTIV</name>
<dbReference type="GO" id="GO:0006272">
    <property type="term" value="P:leading strand elongation"/>
    <property type="evidence" value="ECO:0007669"/>
    <property type="project" value="TreeGrafter"/>
</dbReference>
<dbReference type="Gene3D" id="1.10.132.60">
    <property type="entry name" value="DNA polymerase family B, C-terminal domain"/>
    <property type="match status" value="1"/>
</dbReference>
<accession>A0A0A1U4H2</accession>
<dbReference type="PRINTS" id="PR00106">
    <property type="entry name" value="DNAPOLB"/>
</dbReference>
<dbReference type="AlphaFoldDB" id="A0A0A1U4H2"/>
<dbReference type="SMART" id="SM00486">
    <property type="entry name" value="POLBc"/>
    <property type="match status" value="1"/>
</dbReference>
<evidence type="ECO:0000256" key="1">
    <source>
        <dbReference type="ARBA" id="ARBA00005755"/>
    </source>
</evidence>
<dbReference type="InterPro" id="IPR006172">
    <property type="entry name" value="DNA-dir_DNA_pol_B"/>
</dbReference>
<evidence type="ECO:0000256" key="3">
    <source>
        <dbReference type="ARBA" id="ARBA00022695"/>
    </source>
</evidence>
<dbReference type="OMA" id="ENMELPT"/>
<dbReference type="GO" id="GO:0005658">
    <property type="term" value="C:alpha DNA polymerase:primase complex"/>
    <property type="evidence" value="ECO:0007669"/>
    <property type="project" value="TreeGrafter"/>
</dbReference>
<evidence type="ECO:0000256" key="4">
    <source>
        <dbReference type="ARBA" id="ARBA00022932"/>
    </source>
</evidence>
<organism evidence="7 8">
    <name type="scientific">Entamoeba invadens IP1</name>
    <dbReference type="NCBI Taxonomy" id="370355"/>
    <lineage>
        <taxon>Eukaryota</taxon>
        <taxon>Amoebozoa</taxon>
        <taxon>Evosea</taxon>
        <taxon>Archamoebae</taxon>
        <taxon>Mastigamoebida</taxon>
        <taxon>Entamoebidae</taxon>
        <taxon>Entamoeba</taxon>
    </lineage>
</organism>
<dbReference type="PROSITE" id="PS00116">
    <property type="entry name" value="DNA_POLYMERASE_B"/>
    <property type="match status" value="1"/>
</dbReference>
<evidence type="ECO:0000313" key="8">
    <source>
        <dbReference type="Proteomes" id="UP000014680"/>
    </source>
</evidence>
<comment type="similarity">
    <text evidence="1 5">Belongs to the DNA polymerase type-B family.</text>
</comment>
<keyword evidence="4 5" id="KW-0239">DNA-directed DNA polymerase</keyword>
<protein>
    <recommendedName>
        <fullName evidence="5">DNA polymerase</fullName>
        <ecNumber evidence="5">2.7.7.7</ecNumber>
    </recommendedName>
</protein>
<dbReference type="InterPro" id="IPR012337">
    <property type="entry name" value="RNaseH-like_sf"/>
</dbReference>
<dbReference type="Gene3D" id="3.90.1600.10">
    <property type="entry name" value="Palm domain of DNA polymerase"/>
    <property type="match status" value="2"/>
</dbReference>
<keyword evidence="3 5" id="KW-0548">Nucleotidyltransferase</keyword>
<dbReference type="GO" id="GO:1902975">
    <property type="term" value="P:mitotic DNA replication initiation"/>
    <property type="evidence" value="ECO:0007669"/>
    <property type="project" value="TreeGrafter"/>
</dbReference>
<feature type="domain" description="DNA-directed DNA polymerase family B multifunctional" evidence="6">
    <location>
        <begin position="639"/>
        <end position="956"/>
    </location>
</feature>
<dbReference type="PANTHER" id="PTHR45861:SF1">
    <property type="entry name" value="DNA POLYMERASE ALPHA CATALYTIC SUBUNIT"/>
    <property type="match status" value="1"/>
</dbReference>
<dbReference type="InterPro" id="IPR036397">
    <property type="entry name" value="RNaseH_sf"/>
</dbReference>
<dbReference type="SUPFAM" id="SSF53098">
    <property type="entry name" value="Ribonuclease H-like"/>
    <property type="match status" value="1"/>
</dbReference>
<dbReference type="EMBL" id="KB206960">
    <property type="protein sequence ID" value="ELP86600.1"/>
    <property type="molecule type" value="Genomic_DNA"/>
</dbReference>
<comment type="catalytic activity">
    <reaction evidence="5">
        <text>DNA(n) + a 2'-deoxyribonucleoside 5'-triphosphate = DNA(n+1) + diphosphate</text>
        <dbReference type="Rhea" id="RHEA:22508"/>
        <dbReference type="Rhea" id="RHEA-COMP:17339"/>
        <dbReference type="Rhea" id="RHEA-COMP:17340"/>
        <dbReference type="ChEBI" id="CHEBI:33019"/>
        <dbReference type="ChEBI" id="CHEBI:61560"/>
        <dbReference type="ChEBI" id="CHEBI:173112"/>
        <dbReference type="EC" id="2.7.7.7"/>
    </reaction>
</comment>
<evidence type="ECO:0000259" key="6">
    <source>
        <dbReference type="Pfam" id="PF00136"/>
    </source>
</evidence>
<dbReference type="Gene3D" id="3.30.420.10">
    <property type="entry name" value="Ribonuclease H-like superfamily/Ribonuclease H"/>
    <property type="match status" value="1"/>
</dbReference>
<dbReference type="InterPro" id="IPR043502">
    <property type="entry name" value="DNA/RNA_pol_sf"/>
</dbReference>
<dbReference type="GeneID" id="14885529"/>
<dbReference type="GO" id="GO:0000166">
    <property type="term" value="F:nucleotide binding"/>
    <property type="evidence" value="ECO:0007669"/>
    <property type="project" value="InterPro"/>
</dbReference>
<gene>
    <name evidence="7" type="ORF">EIN_162440</name>
</gene>
<dbReference type="EC" id="2.7.7.7" evidence="5"/>
<dbReference type="OrthoDB" id="6755010at2759"/>
<dbReference type="Gene3D" id="3.30.70.2820">
    <property type="match status" value="1"/>
</dbReference>
<dbReference type="Gene3D" id="2.40.50.730">
    <property type="match status" value="1"/>
</dbReference>
<keyword evidence="5" id="KW-0235">DNA replication</keyword>
<dbReference type="GO" id="GO:0003682">
    <property type="term" value="F:chromatin binding"/>
    <property type="evidence" value="ECO:0007669"/>
    <property type="project" value="TreeGrafter"/>
</dbReference>
<proteinExistence type="inferred from homology"/>
<dbReference type="InterPro" id="IPR017964">
    <property type="entry name" value="DNA-dir_DNA_pol_B_CS"/>
</dbReference>
<keyword evidence="8" id="KW-1185">Reference proteome</keyword>
<dbReference type="Pfam" id="PF00136">
    <property type="entry name" value="DNA_pol_B"/>
    <property type="match status" value="2"/>
</dbReference>
<dbReference type="VEuPathDB" id="AmoebaDB:EIN_162440"/>